<gene>
    <name evidence="1" type="ORF">Amon01_000823700</name>
</gene>
<dbReference type="AlphaFoldDB" id="A0A9W6Z4Q5"/>
<sequence length="147" mass="17339">MNKELQRLGCELIGTFGKGDDGKGVLDEDYNDWKFDMMPMIASRFGVMSQLKKKEYAESFKVISNVDSKKFAHGEIVGSLRDLMFINRPPFHESKPFIAKFDNFKVIYDLHDGKHHYDDDMMMMMMMIFKKREERVYIVRSIFLDQS</sequence>
<protein>
    <submittedName>
        <fullName evidence="1">Unnamed protein product</fullName>
    </submittedName>
</protein>
<dbReference type="EMBL" id="BSXU01007018">
    <property type="protein sequence ID" value="GMG56170.1"/>
    <property type="molecule type" value="Genomic_DNA"/>
</dbReference>
<comment type="caution">
    <text evidence="1">The sequence shown here is derived from an EMBL/GenBank/DDBJ whole genome shotgun (WGS) entry which is preliminary data.</text>
</comment>
<evidence type="ECO:0000313" key="1">
    <source>
        <dbReference type="EMBL" id="GMG56170.1"/>
    </source>
</evidence>
<evidence type="ECO:0000313" key="2">
    <source>
        <dbReference type="Proteomes" id="UP001165063"/>
    </source>
</evidence>
<reference evidence="1" key="1">
    <citation type="submission" date="2023-04" db="EMBL/GenBank/DDBJ databases">
        <title>Ambrosiozyma monospora NBRC 1965.</title>
        <authorList>
            <person name="Ichikawa N."/>
            <person name="Sato H."/>
            <person name="Tonouchi N."/>
        </authorList>
    </citation>
    <scope>NUCLEOTIDE SEQUENCE</scope>
    <source>
        <strain evidence="1">NBRC 1965</strain>
    </source>
</reference>
<organism evidence="1 2">
    <name type="scientific">Ambrosiozyma monospora</name>
    <name type="common">Yeast</name>
    <name type="synonym">Endomycopsis monosporus</name>
    <dbReference type="NCBI Taxonomy" id="43982"/>
    <lineage>
        <taxon>Eukaryota</taxon>
        <taxon>Fungi</taxon>
        <taxon>Dikarya</taxon>
        <taxon>Ascomycota</taxon>
        <taxon>Saccharomycotina</taxon>
        <taxon>Pichiomycetes</taxon>
        <taxon>Pichiales</taxon>
        <taxon>Pichiaceae</taxon>
        <taxon>Ambrosiozyma</taxon>
    </lineage>
</organism>
<keyword evidence="2" id="KW-1185">Reference proteome</keyword>
<dbReference type="Proteomes" id="UP001165063">
    <property type="component" value="Unassembled WGS sequence"/>
</dbReference>
<proteinExistence type="predicted"/>
<name>A0A9W6Z4Q5_AMBMO</name>
<accession>A0A9W6Z4Q5</accession>